<keyword evidence="4 7" id="KW-0812">Transmembrane</keyword>
<dbReference type="InterPro" id="IPR000515">
    <property type="entry name" value="MetI-like"/>
</dbReference>
<dbReference type="PANTHER" id="PTHR43163">
    <property type="entry name" value="DIPEPTIDE TRANSPORT SYSTEM PERMEASE PROTEIN DPPB-RELATED"/>
    <property type="match status" value="1"/>
</dbReference>
<evidence type="ECO:0000256" key="5">
    <source>
        <dbReference type="ARBA" id="ARBA00022989"/>
    </source>
</evidence>
<evidence type="ECO:0000313" key="9">
    <source>
        <dbReference type="EMBL" id="KZD12564.1"/>
    </source>
</evidence>
<keyword evidence="3" id="KW-1003">Cell membrane</keyword>
<name>A0A154WGB2_9PROT</name>
<proteinExistence type="inferred from homology"/>
<keyword evidence="10" id="KW-1185">Reference proteome</keyword>
<keyword evidence="6 7" id="KW-0472">Membrane</keyword>
<reference evidence="9 10" key="1">
    <citation type="submission" date="2015-12" db="EMBL/GenBank/DDBJ databases">
        <title>Genome sequence of Oceanibaculum pacificum MCCC 1A02656.</title>
        <authorList>
            <person name="Lu L."/>
            <person name="Lai Q."/>
            <person name="Shao Z."/>
            <person name="Qian P."/>
        </authorList>
    </citation>
    <scope>NUCLEOTIDE SEQUENCE [LARGE SCALE GENOMIC DNA]</scope>
    <source>
        <strain evidence="9 10">MCCC 1A02656</strain>
    </source>
</reference>
<dbReference type="Proteomes" id="UP000076400">
    <property type="component" value="Unassembled WGS sequence"/>
</dbReference>
<protein>
    <submittedName>
        <fullName evidence="9">Peptide ABC transporter</fullName>
    </submittedName>
</protein>
<dbReference type="GO" id="GO:0055085">
    <property type="term" value="P:transmembrane transport"/>
    <property type="evidence" value="ECO:0007669"/>
    <property type="project" value="InterPro"/>
</dbReference>
<evidence type="ECO:0000256" key="6">
    <source>
        <dbReference type="ARBA" id="ARBA00023136"/>
    </source>
</evidence>
<evidence type="ECO:0000256" key="7">
    <source>
        <dbReference type="RuleBase" id="RU363032"/>
    </source>
</evidence>
<evidence type="ECO:0000256" key="3">
    <source>
        <dbReference type="ARBA" id="ARBA00022475"/>
    </source>
</evidence>
<dbReference type="RefSeq" id="WP_067551929.1">
    <property type="nucleotide sequence ID" value="NZ_LPXN01000014.1"/>
</dbReference>
<dbReference type="InterPro" id="IPR045621">
    <property type="entry name" value="BPD_transp_1_N"/>
</dbReference>
<organism evidence="9 10">
    <name type="scientific">Oceanibaculum pacificum</name>
    <dbReference type="NCBI Taxonomy" id="580166"/>
    <lineage>
        <taxon>Bacteria</taxon>
        <taxon>Pseudomonadati</taxon>
        <taxon>Pseudomonadota</taxon>
        <taxon>Alphaproteobacteria</taxon>
        <taxon>Rhodospirillales</taxon>
        <taxon>Oceanibaculaceae</taxon>
        <taxon>Oceanibaculum</taxon>
    </lineage>
</organism>
<keyword evidence="2 7" id="KW-0813">Transport</keyword>
<dbReference type="AlphaFoldDB" id="A0A154WGB2"/>
<comment type="caution">
    <text evidence="9">The sequence shown here is derived from an EMBL/GenBank/DDBJ whole genome shotgun (WGS) entry which is preliminary data.</text>
</comment>
<comment type="subcellular location">
    <subcellularLocation>
        <location evidence="1 7">Cell membrane</location>
        <topology evidence="1 7">Multi-pass membrane protein</topology>
    </subcellularLocation>
</comment>
<dbReference type="InterPro" id="IPR035906">
    <property type="entry name" value="MetI-like_sf"/>
</dbReference>
<feature type="transmembrane region" description="Helical" evidence="7">
    <location>
        <begin position="134"/>
        <end position="156"/>
    </location>
</feature>
<feature type="transmembrane region" description="Helical" evidence="7">
    <location>
        <begin position="176"/>
        <end position="196"/>
    </location>
</feature>
<accession>A0A154WGB2</accession>
<dbReference type="EMBL" id="LPXN01000014">
    <property type="protein sequence ID" value="KZD12564.1"/>
    <property type="molecule type" value="Genomic_DNA"/>
</dbReference>
<evidence type="ECO:0000256" key="2">
    <source>
        <dbReference type="ARBA" id="ARBA00022448"/>
    </source>
</evidence>
<evidence type="ECO:0000256" key="4">
    <source>
        <dbReference type="ARBA" id="ARBA00022692"/>
    </source>
</evidence>
<keyword evidence="5 7" id="KW-1133">Transmembrane helix</keyword>
<gene>
    <name evidence="9" type="ORF">AUP43_15905</name>
</gene>
<evidence type="ECO:0000313" key="10">
    <source>
        <dbReference type="Proteomes" id="UP000076400"/>
    </source>
</evidence>
<dbReference type="Pfam" id="PF19300">
    <property type="entry name" value="BPD_transp_1_N"/>
    <property type="match status" value="1"/>
</dbReference>
<dbReference type="Gene3D" id="1.10.3720.10">
    <property type="entry name" value="MetI-like"/>
    <property type="match status" value="1"/>
</dbReference>
<dbReference type="STRING" id="580166.AUP43_15905"/>
<feature type="domain" description="ABC transmembrane type-1" evidence="8">
    <location>
        <begin position="95"/>
        <end position="303"/>
    </location>
</feature>
<dbReference type="PANTHER" id="PTHR43163:SF6">
    <property type="entry name" value="DIPEPTIDE TRANSPORT SYSTEM PERMEASE PROTEIN DPPB-RELATED"/>
    <property type="match status" value="1"/>
</dbReference>
<feature type="transmembrane region" description="Helical" evidence="7">
    <location>
        <begin position="9"/>
        <end position="30"/>
    </location>
</feature>
<dbReference type="SUPFAM" id="SSF161098">
    <property type="entry name" value="MetI-like"/>
    <property type="match status" value="1"/>
</dbReference>
<dbReference type="GO" id="GO:0005886">
    <property type="term" value="C:plasma membrane"/>
    <property type="evidence" value="ECO:0007669"/>
    <property type="project" value="UniProtKB-SubCell"/>
</dbReference>
<dbReference type="Pfam" id="PF00528">
    <property type="entry name" value="BPD_transp_1"/>
    <property type="match status" value="1"/>
</dbReference>
<feature type="transmembrane region" description="Helical" evidence="7">
    <location>
        <begin position="234"/>
        <end position="255"/>
    </location>
</feature>
<evidence type="ECO:0000256" key="1">
    <source>
        <dbReference type="ARBA" id="ARBA00004651"/>
    </source>
</evidence>
<comment type="similarity">
    <text evidence="7">Belongs to the binding-protein-dependent transport system permease family.</text>
</comment>
<feature type="transmembrane region" description="Helical" evidence="7">
    <location>
        <begin position="284"/>
        <end position="306"/>
    </location>
</feature>
<dbReference type="OrthoDB" id="7834831at2"/>
<evidence type="ECO:0000259" key="8">
    <source>
        <dbReference type="PROSITE" id="PS50928"/>
    </source>
</evidence>
<feature type="transmembrane region" description="Helical" evidence="7">
    <location>
        <begin position="101"/>
        <end position="122"/>
    </location>
</feature>
<dbReference type="CDD" id="cd06261">
    <property type="entry name" value="TM_PBP2"/>
    <property type="match status" value="1"/>
</dbReference>
<sequence length="313" mass="33599">MSRHIAHRLLISIPVLFGVLLVGFMLLQVVPTDPATVMAGPTATEADVAALREALGLNEPLWYQFGLYIFRVLQLDLGHSIISNASVVDELISTIGPTVELMIASLIWAVPLGITLGTLAAVRRGRTADRIIMAFSVAGVSMPIFWFGLMLIQYVGFKMELLPFQGRGGPLWTLEGLRFIALPAITLGGVFVGPVARMTRTSLLEVLNADFVRTARAKGAPEKRVVVKHALRNALIPIVTLVGLQIGFLLGGAVVTETMFAWPGVGRLAVGAIVSSDFPLAQGAILMLAVAFLAVNLIVDVLYAYLDPRVGHK</sequence>
<dbReference type="PROSITE" id="PS50928">
    <property type="entry name" value="ABC_TM1"/>
    <property type="match status" value="1"/>
</dbReference>